<evidence type="ECO:0008006" key="6">
    <source>
        <dbReference type="Google" id="ProtNLM"/>
    </source>
</evidence>
<dbReference type="PANTHER" id="PTHR24203">
    <property type="entry name" value="ANKYRIN REPEAT FAMILY PROTEIN"/>
    <property type="match status" value="1"/>
</dbReference>
<dbReference type="OrthoDB" id="341259at2759"/>
<feature type="region of interest" description="Disordered" evidence="3">
    <location>
        <begin position="1"/>
        <end position="44"/>
    </location>
</feature>
<keyword evidence="5" id="KW-1185">Reference proteome</keyword>
<dbReference type="EMBL" id="JAAMPC010000055">
    <property type="protein sequence ID" value="KAG2244765.1"/>
    <property type="molecule type" value="Genomic_DNA"/>
</dbReference>
<feature type="compositionally biased region" description="Acidic residues" evidence="3">
    <location>
        <begin position="203"/>
        <end position="214"/>
    </location>
</feature>
<proteinExistence type="predicted"/>
<evidence type="ECO:0000313" key="4">
    <source>
        <dbReference type="EMBL" id="KAG2244765.1"/>
    </source>
</evidence>
<dbReference type="Pfam" id="PF13637">
    <property type="entry name" value="Ank_4"/>
    <property type="match status" value="1"/>
</dbReference>
<feature type="region of interest" description="Disordered" evidence="3">
    <location>
        <begin position="191"/>
        <end position="218"/>
    </location>
</feature>
<keyword evidence="2" id="KW-0040">ANK repeat</keyword>
<evidence type="ECO:0000256" key="2">
    <source>
        <dbReference type="ARBA" id="ARBA00023043"/>
    </source>
</evidence>
<comment type="caution">
    <text evidence="4">The sequence shown here is derived from an EMBL/GenBank/DDBJ whole genome shotgun (WGS) entry which is preliminary data.</text>
</comment>
<dbReference type="InterPro" id="IPR036770">
    <property type="entry name" value="Ankyrin_rpt-contain_sf"/>
</dbReference>
<dbReference type="InterPro" id="IPR002110">
    <property type="entry name" value="Ankyrin_rpt"/>
</dbReference>
<evidence type="ECO:0000313" key="5">
    <source>
        <dbReference type="Proteomes" id="UP000886595"/>
    </source>
</evidence>
<accession>A0A8X7P4G7</accession>
<feature type="compositionally biased region" description="Low complexity" evidence="3">
    <location>
        <begin position="21"/>
        <end position="38"/>
    </location>
</feature>
<dbReference type="SUPFAM" id="SSF48403">
    <property type="entry name" value="Ankyrin repeat"/>
    <property type="match status" value="1"/>
</dbReference>
<gene>
    <name evidence="4" type="ORF">Bca52824_093377</name>
</gene>
<dbReference type="Proteomes" id="UP000886595">
    <property type="component" value="Unassembled WGS sequence"/>
</dbReference>
<name>A0A8X7P4G7_BRACI</name>
<feature type="compositionally biased region" description="Basic and acidic residues" evidence="3">
    <location>
        <begin position="1"/>
        <end position="20"/>
    </location>
</feature>
<evidence type="ECO:0000256" key="3">
    <source>
        <dbReference type="SAM" id="MobiDB-lite"/>
    </source>
</evidence>
<dbReference type="Gene3D" id="1.25.40.20">
    <property type="entry name" value="Ankyrin repeat-containing domain"/>
    <property type="match status" value="2"/>
</dbReference>
<keyword evidence="1" id="KW-0677">Repeat</keyword>
<evidence type="ECO:0000256" key="1">
    <source>
        <dbReference type="ARBA" id="ARBA00022737"/>
    </source>
</evidence>
<dbReference type="FunFam" id="1.25.40.20:FF:000049">
    <property type="entry name" value="Ankyrin repeat domain-containing protein 2"/>
    <property type="match status" value="1"/>
</dbReference>
<reference evidence="4 5" key="1">
    <citation type="submission" date="2020-02" db="EMBL/GenBank/DDBJ databases">
        <authorList>
            <person name="Ma Q."/>
            <person name="Huang Y."/>
            <person name="Song X."/>
            <person name="Pei D."/>
        </authorList>
    </citation>
    <scope>NUCLEOTIDE SEQUENCE [LARGE SCALE GENOMIC DNA]</scope>
    <source>
        <strain evidence="4">Sxm20200214</strain>
        <tissue evidence="4">Leaf</tissue>
    </source>
</reference>
<dbReference type="AlphaFoldDB" id="A0A8X7P4G7"/>
<dbReference type="PANTHER" id="PTHR24203:SF61">
    <property type="entry name" value="ANKYRIN REPEAT DOMAIN-CONTAINING PROTEIN 2A-RELATED"/>
    <property type="match status" value="1"/>
</dbReference>
<protein>
    <recommendedName>
        <fullName evidence="6">STI1/HOP DP domain-containing protein</fullName>
    </recommendedName>
</protein>
<sequence length="340" mass="36749">MASDPEKTRCFLQEESKSPKPESAAAAASGSSPTSSANNPPPGLNFNAFDFSNMAGILNDPSIRELAEQIAKDPAFNQLAEQLQRSIPNAAEGGQYVSTMQQVMHNPEFQTMAERLGNALVKDPQMSPFLDAFSNPETAEHFTERMADERGSELKPILDEIDAGGPSAMMKYWNDKDVLKKLGEAMGMPVAGLPDQTPSAEPEVAEEGEDEEEESIVHQKASLGDVEGLKTALEAGGNKDEEDSEGRTALHFACGYGEVCKSFIITSGNLIFEHTSSFAAGYGRKECVSLLLENGAAVTLQNLDEKTPIDVAKLNNQLEVVKLLEKMLSFERGSKETLSL</sequence>
<organism evidence="4 5">
    <name type="scientific">Brassica carinata</name>
    <name type="common">Ethiopian mustard</name>
    <name type="synonym">Abyssinian cabbage</name>
    <dbReference type="NCBI Taxonomy" id="52824"/>
    <lineage>
        <taxon>Eukaryota</taxon>
        <taxon>Viridiplantae</taxon>
        <taxon>Streptophyta</taxon>
        <taxon>Embryophyta</taxon>
        <taxon>Tracheophyta</taxon>
        <taxon>Spermatophyta</taxon>
        <taxon>Magnoliopsida</taxon>
        <taxon>eudicotyledons</taxon>
        <taxon>Gunneridae</taxon>
        <taxon>Pentapetalae</taxon>
        <taxon>rosids</taxon>
        <taxon>malvids</taxon>
        <taxon>Brassicales</taxon>
        <taxon>Brassicaceae</taxon>
        <taxon>Brassiceae</taxon>
        <taxon>Brassica</taxon>
    </lineage>
</organism>